<proteinExistence type="predicted"/>
<protein>
    <submittedName>
        <fullName evidence="3">AsmA family protein</fullName>
    </submittedName>
</protein>
<feature type="domain" description="AsmA" evidence="2">
    <location>
        <begin position="20"/>
        <end position="627"/>
    </location>
</feature>
<dbReference type="PANTHER" id="PTHR30441">
    <property type="entry name" value="DUF748 DOMAIN-CONTAINING PROTEIN"/>
    <property type="match status" value="1"/>
</dbReference>
<name>A0ABT7XUM6_9NEIS</name>
<keyword evidence="4" id="KW-1185">Reference proteome</keyword>
<evidence type="ECO:0000259" key="2">
    <source>
        <dbReference type="Pfam" id="PF05170"/>
    </source>
</evidence>
<dbReference type="PANTHER" id="PTHR30441:SF4">
    <property type="entry name" value="PROTEIN ASMA"/>
    <property type="match status" value="1"/>
</dbReference>
<gene>
    <name evidence="3" type="ORF">QU481_22025</name>
</gene>
<dbReference type="InterPro" id="IPR007844">
    <property type="entry name" value="AsmA"/>
</dbReference>
<evidence type="ECO:0000313" key="4">
    <source>
        <dbReference type="Proteomes" id="UP001168540"/>
    </source>
</evidence>
<evidence type="ECO:0000313" key="3">
    <source>
        <dbReference type="EMBL" id="MDN0077506.1"/>
    </source>
</evidence>
<sequence length="718" mass="77534">MNWNSGRLWLRLLVYSTGTAIALFVLLQSLILWQFDANAVRLALSQSVAGTGRVVHIGGDIKAQVFPRPGVVVNDISVTERDGKTPAAQAAQLEVDLSWLPLLTGHREVSSLIMSGVSLKLARLADGTLSIGDLFSPRTQDNYSLKLDRVAVRSGTLQLADDVTNSHARLESIELDADDLRSDAQITVGARLISGQRNISLAVSTPLSIQDDQVSIEALDAVALSQIPSLGETRLAIKGKFKLNFATLQASGENLSAQLSSQQPQGDLTLTLPSLSASFATIDMPRAHLAGQLGYGKSHYQFEGDLDTLQFGEHRLTARRLNGSLTWRVGQHAMTLAMNAPFSLTNLDQLKLQPLALNARVNTPLLPRGQLAAKLEGSLTGSLDDDQLNLRVAGKLDGSDIALTVNQFGFVRPRHEATVSVGKLDLNRYLPEASGDPVAILNNPKPIPLDWLDFMDLTGNVAIGELSVGRFRMNDVSANVRATPRELELTNLLAEIYEGELTGRARLVRDNTPQLELEQTLKGMRIRPLLKDLFDFSRLEGRGSGTVNLRADGASFLALRNSLSGNVMMNLSEGALTGIDLVAALKNLPAELKESNASMAANASQKTTFSTLSASLALNNGVARNHDLKLASQLVNLSGGGKLDLVQNIVDYTLDVRANPKEFARLQGVNVPLKITGPINSPVYALDFNAMVKGKKTEGERQQALKQELKKQIGTILP</sequence>
<dbReference type="InterPro" id="IPR052894">
    <property type="entry name" value="AsmA-related"/>
</dbReference>
<organism evidence="3 4">
    <name type="scientific">Crenobacter oryzisoli</name>
    <dbReference type="NCBI Taxonomy" id="3056844"/>
    <lineage>
        <taxon>Bacteria</taxon>
        <taxon>Pseudomonadati</taxon>
        <taxon>Pseudomonadota</taxon>
        <taxon>Betaproteobacteria</taxon>
        <taxon>Neisseriales</taxon>
        <taxon>Neisseriaceae</taxon>
        <taxon>Crenobacter</taxon>
    </lineage>
</organism>
<dbReference type="EMBL" id="JAUEDK010000071">
    <property type="protein sequence ID" value="MDN0077506.1"/>
    <property type="molecule type" value="Genomic_DNA"/>
</dbReference>
<dbReference type="RefSeq" id="WP_289832139.1">
    <property type="nucleotide sequence ID" value="NZ_JAUEDK010000071.1"/>
</dbReference>
<dbReference type="Pfam" id="PF05170">
    <property type="entry name" value="AsmA"/>
    <property type="match status" value="1"/>
</dbReference>
<keyword evidence="1" id="KW-0472">Membrane</keyword>
<evidence type="ECO:0000256" key="1">
    <source>
        <dbReference type="SAM" id="Phobius"/>
    </source>
</evidence>
<dbReference type="Proteomes" id="UP001168540">
    <property type="component" value="Unassembled WGS sequence"/>
</dbReference>
<comment type="caution">
    <text evidence="3">The sequence shown here is derived from an EMBL/GenBank/DDBJ whole genome shotgun (WGS) entry which is preliminary data.</text>
</comment>
<accession>A0ABT7XUM6</accession>
<keyword evidence="1" id="KW-1133">Transmembrane helix</keyword>
<reference evidence="3" key="1">
    <citation type="submission" date="2023-06" db="EMBL/GenBank/DDBJ databases">
        <authorList>
            <person name="Zhang S."/>
        </authorList>
    </citation>
    <scope>NUCLEOTIDE SEQUENCE</scope>
    <source>
        <strain evidence="3">SG2303</strain>
    </source>
</reference>
<keyword evidence="1" id="KW-0812">Transmembrane</keyword>
<feature type="transmembrane region" description="Helical" evidence="1">
    <location>
        <begin position="12"/>
        <end position="35"/>
    </location>
</feature>